<reference evidence="2" key="1">
    <citation type="journal article" date="2014" name="Genome Announc.">
        <title>Draft genome sequence of the formaldehyde-resistant fungus Byssochlamys spectabilis No. 5 (anamorph Paecilomyces variotii No. 5) (NBRC109023).</title>
        <authorList>
            <person name="Oka T."/>
            <person name="Ekino K."/>
            <person name="Fukuda K."/>
            <person name="Nomura Y."/>
        </authorList>
    </citation>
    <scope>NUCLEOTIDE SEQUENCE [LARGE SCALE GENOMIC DNA]</scope>
    <source>
        <strain evidence="2">No. 5 / NBRC 109023</strain>
    </source>
</reference>
<keyword evidence="2" id="KW-1185">Reference proteome</keyword>
<sequence length="240" mass="28162">MADCTGLDSWFDDGWIGRIVKFEHPLYCSWKIVKKLEDHETRYTRDEFEHSGFYSESCCIFICCQDTENPTQAIMKIRMQIPYIGAESSSPDMRAPQARPCQRGQTSREIKALEKLTEAQCPCTPKLIAWKHENQGHDGWVPGGFLDYIVIEKLEGQTLSWELIDSLSNEQQESLRAAFKESYLSCFSHNFVNLDRGARNLIWNEEKNICYIIDWETWYRAKPSYEWDDDEYRLWGLEPS</sequence>
<evidence type="ECO:0000313" key="2">
    <source>
        <dbReference type="Proteomes" id="UP000018001"/>
    </source>
</evidence>
<dbReference type="EMBL" id="BAUL01000280">
    <property type="protein sequence ID" value="GAD99140.1"/>
    <property type="molecule type" value="Genomic_DNA"/>
</dbReference>
<dbReference type="SUPFAM" id="SSF56112">
    <property type="entry name" value="Protein kinase-like (PK-like)"/>
    <property type="match status" value="1"/>
</dbReference>
<evidence type="ECO:0008006" key="3">
    <source>
        <dbReference type="Google" id="ProtNLM"/>
    </source>
</evidence>
<organism evidence="1 2">
    <name type="scientific">Byssochlamys spectabilis (strain No. 5 / NBRC 109023)</name>
    <name type="common">Paecilomyces variotii</name>
    <dbReference type="NCBI Taxonomy" id="1356009"/>
    <lineage>
        <taxon>Eukaryota</taxon>
        <taxon>Fungi</taxon>
        <taxon>Dikarya</taxon>
        <taxon>Ascomycota</taxon>
        <taxon>Pezizomycotina</taxon>
        <taxon>Eurotiomycetes</taxon>
        <taxon>Eurotiomycetidae</taxon>
        <taxon>Eurotiales</taxon>
        <taxon>Thermoascaceae</taxon>
        <taxon>Paecilomyces</taxon>
    </lineage>
</organism>
<dbReference type="OrthoDB" id="5401170at2759"/>
<dbReference type="AlphaFoldDB" id="V5I594"/>
<evidence type="ECO:0000313" key="1">
    <source>
        <dbReference type="EMBL" id="GAD99140.1"/>
    </source>
</evidence>
<dbReference type="HOGENOM" id="CLU_078302_4_0_1"/>
<name>V5I594_BYSSN</name>
<dbReference type="InterPro" id="IPR011009">
    <property type="entry name" value="Kinase-like_dom_sf"/>
</dbReference>
<dbReference type="InParanoid" id="V5I594"/>
<comment type="caution">
    <text evidence="1">The sequence shown here is derived from an EMBL/GenBank/DDBJ whole genome shotgun (WGS) entry which is preliminary data.</text>
</comment>
<proteinExistence type="predicted"/>
<protein>
    <recommendedName>
        <fullName evidence="3">Aminoglycoside phosphotransferase domain-containing protein</fullName>
    </recommendedName>
</protein>
<accession>V5I594</accession>
<dbReference type="eggNOG" id="ENOG502TK2A">
    <property type="taxonomic scope" value="Eukaryota"/>
</dbReference>
<dbReference type="Proteomes" id="UP000018001">
    <property type="component" value="Unassembled WGS sequence"/>
</dbReference>
<gene>
    <name evidence="1" type="ORF">PVAR5_7846</name>
</gene>